<protein>
    <submittedName>
        <fullName evidence="1">Uncharacterized protein</fullName>
    </submittedName>
</protein>
<gene>
    <name evidence="1" type="ORF">ACFOS1_17900</name>
</gene>
<proteinExistence type="predicted"/>
<sequence length="193" mass="22848">MKKANLENKIIDATSSLLDMATDMCWNKISRKCDYIMSEIDNSIGGNLYEQAKIRKKINDKKTPKSVSEIVAELNKLFENLYDINLYIYKSLNNKTIVEIRYFLKTAHTAEFYSTIIDNEPMLHCKVSIPPYVAKKPNSDEIQKKFDVNWELGGIRQEWNKFLGKLRYQIWKYNYDRKQRLRKKTVGNNVYKK</sequence>
<reference evidence="2" key="1">
    <citation type="journal article" date="2019" name="Int. J. Syst. Evol. Microbiol.">
        <title>The Global Catalogue of Microorganisms (GCM) 10K type strain sequencing project: providing services to taxonomists for standard genome sequencing and annotation.</title>
        <authorList>
            <consortium name="The Broad Institute Genomics Platform"/>
            <consortium name="The Broad Institute Genome Sequencing Center for Infectious Disease"/>
            <person name="Wu L."/>
            <person name="Ma J."/>
        </authorList>
    </citation>
    <scope>NUCLEOTIDE SEQUENCE [LARGE SCALE GENOMIC DNA]</scope>
    <source>
        <strain evidence="2">CECT 9128</strain>
    </source>
</reference>
<evidence type="ECO:0000313" key="2">
    <source>
        <dbReference type="Proteomes" id="UP001595793"/>
    </source>
</evidence>
<dbReference type="EMBL" id="JBHSAS010000029">
    <property type="protein sequence ID" value="MFC4029297.1"/>
    <property type="molecule type" value="Genomic_DNA"/>
</dbReference>
<dbReference type="Proteomes" id="UP001595793">
    <property type="component" value="Unassembled WGS sequence"/>
</dbReference>
<organism evidence="1 2">
    <name type="scientific">Zunongwangia endophytica</name>
    <dbReference type="NCBI Taxonomy" id="1808945"/>
    <lineage>
        <taxon>Bacteria</taxon>
        <taxon>Pseudomonadati</taxon>
        <taxon>Bacteroidota</taxon>
        <taxon>Flavobacteriia</taxon>
        <taxon>Flavobacteriales</taxon>
        <taxon>Flavobacteriaceae</taxon>
        <taxon>Zunongwangia</taxon>
    </lineage>
</organism>
<dbReference type="RefSeq" id="WP_290232196.1">
    <property type="nucleotide sequence ID" value="NZ_JAUFPZ010000002.1"/>
</dbReference>
<keyword evidence="2" id="KW-1185">Reference proteome</keyword>
<name>A0ABV8HEI4_9FLAO</name>
<evidence type="ECO:0000313" key="1">
    <source>
        <dbReference type="EMBL" id="MFC4029297.1"/>
    </source>
</evidence>
<comment type="caution">
    <text evidence="1">The sequence shown here is derived from an EMBL/GenBank/DDBJ whole genome shotgun (WGS) entry which is preliminary data.</text>
</comment>
<accession>A0ABV8HEI4</accession>